<dbReference type="AlphaFoldDB" id="A0A917N8G5"/>
<gene>
    <name evidence="2" type="ORF">GCM10009332_04790</name>
</gene>
<dbReference type="GO" id="GO:1901135">
    <property type="term" value="P:carbohydrate derivative metabolic process"/>
    <property type="evidence" value="ECO:0007669"/>
    <property type="project" value="UniProtKB-ARBA"/>
</dbReference>
<dbReference type="InterPro" id="IPR001296">
    <property type="entry name" value="Glyco_trans_1"/>
</dbReference>
<dbReference type="Pfam" id="PF00534">
    <property type="entry name" value="Glycos_transf_1"/>
    <property type="match status" value="1"/>
</dbReference>
<keyword evidence="3" id="KW-1185">Reference proteome</keyword>
<dbReference type="GO" id="GO:0016757">
    <property type="term" value="F:glycosyltransferase activity"/>
    <property type="evidence" value="ECO:0007669"/>
    <property type="project" value="InterPro"/>
</dbReference>
<dbReference type="PANTHER" id="PTHR12526">
    <property type="entry name" value="GLYCOSYLTRANSFERASE"/>
    <property type="match status" value="1"/>
</dbReference>
<reference evidence="2" key="2">
    <citation type="submission" date="2020-09" db="EMBL/GenBank/DDBJ databases">
        <authorList>
            <person name="Sun Q."/>
            <person name="Ohkuma M."/>
        </authorList>
    </citation>
    <scope>NUCLEOTIDE SEQUENCE</scope>
    <source>
        <strain evidence="2">JCM 30804</strain>
    </source>
</reference>
<name>A0A917N8G5_9GAMM</name>
<reference evidence="2" key="1">
    <citation type="journal article" date="2014" name="Int. J. Syst. Evol. Microbiol.">
        <title>Complete genome sequence of Corynebacterium casei LMG S-19264T (=DSM 44701T), isolated from a smear-ripened cheese.</title>
        <authorList>
            <consortium name="US DOE Joint Genome Institute (JGI-PGF)"/>
            <person name="Walter F."/>
            <person name="Albersmeier A."/>
            <person name="Kalinowski J."/>
            <person name="Ruckert C."/>
        </authorList>
    </citation>
    <scope>NUCLEOTIDE SEQUENCE</scope>
    <source>
        <strain evidence="2">JCM 30804</strain>
    </source>
</reference>
<sequence>MLECRLLSADKLILTGQARDVSAFAHVPSSRTNLDSPIRLLAYGRFAFQKGFDLLIDAMAMLQDLPIELDIAGDGELNQQLRAQSKNLPQIRFIGCQADIPTLLINYDAVVIPSRWEPFGLTCIESVAAKKLVFCSQVDGLIDQKRMFSDACIEPIDELTAVGIAETIRNYFDAEQRDICGSQALRPLSSLQESATGVRKGFTSKSPNESLELNLEWRQEWQRVMARWQAVLAQVTQ</sequence>
<organism evidence="2 3">
    <name type="scientific">Shewanella gelidii</name>
    <dbReference type="NCBI Taxonomy" id="1642821"/>
    <lineage>
        <taxon>Bacteria</taxon>
        <taxon>Pseudomonadati</taxon>
        <taxon>Pseudomonadota</taxon>
        <taxon>Gammaproteobacteria</taxon>
        <taxon>Alteromonadales</taxon>
        <taxon>Shewanellaceae</taxon>
        <taxon>Shewanella</taxon>
    </lineage>
</organism>
<evidence type="ECO:0000313" key="3">
    <source>
        <dbReference type="Proteomes" id="UP000613743"/>
    </source>
</evidence>
<comment type="caution">
    <text evidence="2">The sequence shown here is derived from an EMBL/GenBank/DDBJ whole genome shotgun (WGS) entry which is preliminary data.</text>
</comment>
<accession>A0A917N8G5</accession>
<dbReference type="EMBL" id="BMPZ01000001">
    <property type="protein sequence ID" value="GGI70547.1"/>
    <property type="molecule type" value="Genomic_DNA"/>
</dbReference>
<evidence type="ECO:0000313" key="2">
    <source>
        <dbReference type="EMBL" id="GGI70547.1"/>
    </source>
</evidence>
<evidence type="ECO:0000259" key="1">
    <source>
        <dbReference type="Pfam" id="PF00534"/>
    </source>
</evidence>
<dbReference type="Gene3D" id="3.40.50.2000">
    <property type="entry name" value="Glycogen Phosphorylase B"/>
    <property type="match status" value="1"/>
</dbReference>
<protein>
    <recommendedName>
        <fullName evidence="1">Glycosyl transferase family 1 domain-containing protein</fullName>
    </recommendedName>
</protein>
<proteinExistence type="predicted"/>
<feature type="domain" description="Glycosyl transferase family 1" evidence="1">
    <location>
        <begin position="36"/>
        <end position="150"/>
    </location>
</feature>
<dbReference type="SUPFAM" id="SSF53756">
    <property type="entry name" value="UDP-Glycosyltransferase/glycogen phosphorylase"/>
    <property type="match status" value="1"/>
</dbReference>
<dbReference type="Proteomes" id="UP000613743">
    <property type="component" value="Unassembled WGS sequence"/>
</dbReference>